<protein>
    <submittedName>
        <fullName evidence="1">Uncharacterized protein</fullName>
    </submittedName>
</protein>
<proteinExistence type="predicted"/>
<organism evidence="1">
    <name type="scientific">Rhizophora mucronata</name>
    <name type="common">Asiatic mangrove</name>
    <dbReference type="NCBI Taxonomy" id="61149"/>
    <lineage>
        <taxon>Eukaryota</taxon>
        <taxon>Viridiplantae</taxon>
        <taxon>Streptophyta</taxon>
        <taxon>Embryophyta</taxon>
        <taxon>Tracheophyta</taxon>
        <taxon>Spermatophyta</taxon>
        <taxon>Magnoliopsida</taxon>
        <taxon>eudicotyledons</taxon>
        <taxon>Gunneridae</taxon>
        <taxon>Pentapetalae</taxon>
        <taxon>rosids</taxon>
        <taxon>fabids</taxon>
        <taxon>Malpighiales</taxon>
        <taxon>Rhizophoraceae</taxon>
        <taxon>Rhizophora</taxon>
    </lineage>
</organism>
<name>A0A2P2NPN4_RHIMU</name>
<dbReference type="AlphaFoldDB" id="A0A2P2NPN4"/>
<reference evidence="1" key="1">
    <citation type="submission" date="2018-02" db="EMBL/GenBank/DDBJ databases">
        <title>Rhizophora mucronata_Transcriptome.</title>
        <authorList>
            <person name="Meera S.P."/>
            <person name="Sreeshan A."/>
            <person name="Augustine A."/>
        </authorList>
    </citation>
    <scope>NUCLEOTIDE SEQUENCE</scope>
    <source>
        <tissue evidence="1">Leaf</tissue>
    </source>
</reference>
<accession>A0A2P2NPN4</accession>
<evidence type="ECO:0000313" key="1">
    <source>
        <dbReference type="EMBL" id="MBX44472.1"/>
    </source>
</evidence>
<sequence length="47" mass="5956">MWYIWHCRHHCRTSLVDFFVVFCIDYHEHYRIYQRLIKLKSIVQLAS</sequence>
<dbReference type="EMBL" id="GGEC01063988">
    <property type="protein sequence ID" value="MBX44472.1"/>
    <property type="molecule type" value="Transcribed_RNA"/>
</dbReference>